<dbReference type="Pfam" id="PF01497">
    <property type="entry name" value="Peripla_BP_2"/>
    <property type="match status" value="1"/>
</dbReference>
<dbReference type="InterPro" id="IPR026469">
    <property type="entry name" value="Peripla_PGF_1"/>
</dbReference>
<dbReference type="PANTHER" id="PTHR30535:SF34">
    <property type="entry name" value="MOLYBDATE-BINDING PROTEIN MOLA"/>
    <property type="match status" value="1"/>
</dbReference>
<evidence type="ECO:0000256" key="1">
    <source>
        <dbReference type="SAM" id="MobiDB-lite"/>
    </source>
</evidence>
<name>A0A847TYP0_9EURY</name>
<feature type="compositionally biased region" description="Polar residues" evidence="1">
    <location>
        <begin position="326"/>
        <end position="341"/>
    </location>
</feature>
<dbReference type="OrthoDB" id="214567at2157"/>
<evidence type="ECO:0000259" key="3">
    <source>
        <dbReference type="PROSITE" id="PS50983"/>
    </source>
</evidence>
<dbReference type="InterPro" id="IPR002491">
    <property type="entry name" value="ABC_transptr_periplasmic_BD"/>
</dbReference>
<dbReference type="EMBL" id="WOYG01000001">
    <property type="protein sequence ID" value="NLV11112.1"/>
    <property type="molecule type" value="Genomic_DNA"/>
</dbReference>
<dbReference type="Gene3D" id="3.40.50.1980">
    <property type="entry name" value="Nitrogenase molybdenum iron protein domain"/>
    <property type="match status" value="2"/>
</dbReference>
<dbReference type="AlphaFoldDB" id="A0A847TYP0"/>
<feature type="domain" description="Fe/B12 periplasmic-binding" evidence="3">
    <location>
        <begin position="56"/>
        <end position="301"/>
    </location>
</feature>
<dbReference type="PROSITE" id="PS50983">
    <property type="entry name" value="FE_B12_PBP"/>
    <property type="match status" value="1"/>
</dbReference>
<organism evidence="4 5">
    <name type="scientific">Halomicrobium mukohataei</name>
    <dbReference type="NCBI Taxonomy" id="57705"/>
    <lineage>
        <taxon>Archaea</taxon>
        <taxon>Methanobacteriati</taxon>
        <taxon>Methanobacteriota</taxon>
        <taxon>Stenosarchaea group</taxon>
        <taxon>Halobacteria</taxon>
        <taxon>Halobacteriales</taxon>
        <taxon>Haloarculaceae</taxon>
        <taxon>Halomicrobium</taxon>
    </lineage>
</organism>
<dbReference type="NCBIfam" id="TIGR04281">
    <property type="entry name" value="peripla_PGF_1"/>
    <property type="match status" value="1"/>
</dbReference>
<feature type="compositionally biased region" description="Low complexity" evidence="1">
    <location>
        <begin position="304"/>
        <end position="325"/>
    </location>
</feature>
<evidence type="ECO:0000256" key="2">
    <source>
        <dbReference type="SAM" id="Phobius"/>
    </source>
</evidence>
<evidence type="ECO:0000313" key="5">
    <source>
        <dbReference type="Proteomes" id="UP000608662"/>
    </source>
</evidence>
<sequence length="383" mass="40234">MRRLSAMALAAVLVIAGVAVPVTAATSDVQSDGCEFPHSTTDATGTEVRVDEVPDRVVALQPSDAQTMWEIGARDQVVGLPQNANTAYLNDTGNRTDVTNDDGTTDVEAVVGANPDLVLAANATRSDTVQQLRNTGLTVYHFPLATDLDDIANNTETVGRLTGNCEGATDTVAEMDERVEAVRETVSDRDRPRVLYYFYQYTTGNETHIHDLIETAGGQNVAADAGLSGYQPINAEVVADSDPQWLVYPSDASQPTGAPYNETTAVQREQVLSVDANYVSQPAPRVVLALEAMAEAFHPTAFEAATASETPETATTTEPTESATPDTVTESVTPDTVTESATPDVVTERGTGTTDGSGPGFGLVGTALALVATLALGVRRKGS</sequence>
<comment type="caution">
    <text evidence="4">The sequence shown here is derived from an EMBL/GenBank/DDBJ whole genome shotgun (WGS) entry which is preliminary data.</text>
</comment>
<gene>
    <name evidence="4" type="ORF">GOC74_14375</name>
</gene>
<dbReference type="Proteomes" id="UP000608662">
    <property type="component" value="Unassembled WGS sequence"/>
</dbReference>
<reference evidence="4" key="1">
    <citation type="submission" date="2019-12" db="EMBL/GenBank/DDBJ databases">
        <title>Whole-genome sequence of Halomicrobium mukohataei pws1.</title>
        <authorList>
            <person name="Verma D.K."/>
            <person name="Gopal K."/>
            <person name="Prasad E.S."/>
        </authorList>
    </citation>
    <scope>NUCLEOTIDE SEQUENCE</scope>
    <source>
        <strain evidence="4">Pws1</strain>
    </source>
</reference>
<keyword evidence="2" id="KW-0812">Transmembrane</keyword>
<feature type="transmembrane region" description="Helical" evidence="2">
    <location>
        <begin position="360"/>
        <end position="378"/>
    </location>
</feature>
<protein>
    <submittedName>
        <fullName evidence="4">ABC transporter substrate-binding protein</fullName>
    </submittedName>
</protein>
<dbReference type="InterPro" id="IPR050902">
    <property type="entry name" value="ABC_Transporter_SBP"/>
</dbReference>
<accession>A0A847TYP0</accession>
<dbReference type="RefSeq" id="WP_170094805.1">
    <property type="nucleotide sequence ID" value="NZ_WOYG01000001.1"/>
</dbReference>
<keyword evidence="2" id="KW-1133">Transmembrane helix</keyword>
<dbReference type="GO" id="GO:0071281">
    <property type="term" value="P:cellular response to iron ion"/>
    <property type="evidence" value="ECO:0007669"/>
    <property type="project" value="TreeGrafter"/>
</dbReference>
<feature type="region of interest" description="Disordered" evidence="1">
    <location>
        <begin position="304"/>
        <end position="359"/>
    </location>
</feature>
<proteinExistence type="predicted"/>
<evidence type="ECO:0000313" key="4">
    <source>
        <dbReference type="EMBL" id="NLV11112.1"/>
    </source>
</evidence>
<dbReference type="PANTHER" id="PTHR30535">
    <property type="entry name" value="VITAMIN B12-BINDING PROTEIN"/>
    <property type="match status" value="1"/>
</dbReference>
<keyword evidence="2" id="KW-0472">Membrane</keyword>
<dbReference type="SUPFAM" id="SSF53807">
    <property type="entry name" value="Helical backbone' metal receptor"/>
    <property type="match status" value="1"/>
</dbReference>